<accession>A0AAE0GK49</accession>
<keyword evidence="2" id="KW-1185">Reference proteome</keyword>
<comment type="caution">
    <text evidence="1">The sequence shown here is derived from an EMBL/GenBank/DDBJ whole genome shotgun (WGS) entry which is preliminary data.</text>
</comment>
<proteinExistence type="predicted"/>
<reference evidence="1 2" key="1">
    <citation type="journal article" date="2015" name="Genome Biol. Evol.">
        <title>Comparative Genomics of a Bacterivorous Green Alga Reveals Evolutionary Causalities and Consequences of Phago-Mixotrophic Mode of Nutrition.</title>
        <authorList>
            <person name="Burns J.A."/>
            <person name="Paasch A."/>
            <person name="Narechania A."/>
            <person name="Kim E."/>
        </authorList>
    </citation>
    <scope>NUCLEOTIDE SEQUENCE [LARGE SCALE GENOMIC DNA]</scope>
    <source>
        <strain evidence="1 2">PLY_AMNH</strain>
    </source>
</reference>
<sequence>MSYAKGVVAKGDEWEEWIDDNGPASWPAWRNGGPWATEKSVDSKIKNLSGNTYATFRKEIATAVSTVKKELLAYFASPDFTAENSHQEGLGQAAHELQALRGELAEAKEHFAYLHASVAELAEELHRVKTNQTPAAPPRNPEAAEVKCITAIRRTVKDNLDVQARIEVGKVLEQDSAQYLLYFKHLVDSGFISFDAGSVKIRMPQTASAAREEK</sequence>
<evidence type="ECO:0000313" key="2">
    <source>
        <dbReference type="Proteomes" id="UP001190700"/>
    </source>
</evidence>
<protein>
    <submittedName>
        <fullName evidence="1">Uncharacterized protein</fullName>
    </submittedName>
</protein>
<name>A0AAE0GK49_9CHLO</name>
<dbReference type="Proteomes" id="UP001190700">
    <property type="component" value="Unassembled WGS sequence"/>
</dbReference>
<gene>
    <name evidence="1" type="ORF">CYMTET_12600</name>
</gene>
<evidence type="ECO:0000313" key="1">
    <source>
        <dbReference type="EMBL" id="KAK3279523.1"/>
    </source>
</evidence>
<dbReference type="EMBL" id="LGRX02004815">
    <property type="protein sequence ID" value="KAK3279523.1"/>
    <property type="molecule type" value="Genomic_DNA"/>
</dbReference>
<organism evidence="1 2">
    <name type="scientific">Cymbomonas tetramitiformis</name>
    <dbReference type="NCBI Taxonomy" id="36881"/>
    <lineage>
        <taxon>Eukaryota</taxon>
        <taxon>Viridiplantae</taxon>
        <taxon>Chlorophyta</taxon>
        <taxon>Pyramimonadophyceae</taxon>
        <taxon>Pyramimonadales</taxon>
        <taxon>Pyramimonadaceae</taxon>
        <taxon>Cymbomonas</taxon>
    </lineage>
</organism>
<dbReference type="AlphaFoldDB" id="A0AAE0GK49"/>